<dbReference type="InterPro" id="IPR009081">
    <property type="entry name" value="PP-bd_ACP"/>
</dbReference>
<comment type="similarity">
    <text evidence="2 16">Belongs to the aldehyde dehydrogenase family.</text>
</comment>
<feature type="domain" description="Carrier" evidence="17">
    <location>
        <begin position="327"/>
        <end position="401"/>
    </location>
</feature>
<evidence type="ECO:0000256" key="8">
    <source>
        <dbReference type="ARBA" id="ARBA00022857"/>
    </source>
</evidence>
<feature type="binding site" evidence="12">
    <location>
        <position position="147"/>
    </location>
    <ligand>
        <name>(6R)-10-formyltetrahydrofolate</name>
        <dbReference type="ChEBI" id="CHEBI:195366"/>
    </ligand>
</feature>
<keyword evidence="8 13" id="KW-0521">NADP</keyword>
<dbReference type="Gene3D" id="3.40.605.10">
    <property type="entry name" value="Aldehyde Dehydrogenase, Chain A, domain 1"/>
    <property type="match status" value="1"/>
</dbReference>
<evidence type="ECO:0000256" key="14">
    <source>
        <dbReference type="PIRSR" id="PIRSR036489-4"/>
    </source>
</evidence>
<dbReference type="Pfam" id="PF00551">
    <property type="entry name" value="Formyl_trans_N"/>
    <property type="match status" value="1"/>
</dbReference>
<keyword evidence="9 16" id="KW-0560">Oxidoreductase</keyword>
<dbReference type="InterPro" id="IPR011034">
    <property type="entry name" value="Formyl_transferase-like_C_sf"/>
</dbReference>
<feature type="active site" description="Proton acceptor" evidence="11">
    <location>
        <position position="677"/>
    </location>
</feature>
<dbReference type="InterPro" id="IPR037022">
    <property type="entry name" value="Formyl_trans_C_sf"/>
</dbReference>
<dbReference type="InterPro" id="IPR001555">
    <property type="entry name" value="GART_AS"/>
</dbReference>
<evidence type="ECO:0000256" key="12">
    <source>
        <dbReference type="PIRSR" id="PIRSR036489-2"/>
    </source>
</evidence>
<comment type="caution">
    <text evidence="18">The sequence shown here is derived from an EMBL/GenBank/DDBJ whole genome shotgun (WGS) entry which is preliminary data.</text>
</comment>
<dbReference type="SUPFAM" id="SSF53720">
    <property type="entry name" value="ALDH-like"/>
    <property type="match status" value="1"/>
</dbReference>
<dbReference type="PROSITE" id="PS50075">
    <property type="entry name" value="CARRIER"/>
    <property type="match status" value="1"/>
</dbReference>
<feature type="active site" evidence="15">
    <location>
        <position position="677"/>
    </location>
</feature>
<proteinExistence type="inferred from homology"/>
<dbReference type="FunFam" id="3.40.605.10:FF:000026">
    <property type="entry name" value="Aldehyde dehydrogenase, putative"/>
    <property type="match status" value="1"/>
</dbReference>
<dbReference type="InterPro" id="IPR036736">
    <property type="entry name" value="ACP-like_sf"/>
</dbReference>
<dbReference type="PIRSF" id="PIRSF036489">
    <property type="entry name" value="10-FTHFDH"/>
    <property type="match status" value="1"/>
</dbReference>
<dbReference type="Pfam" id="PF00171">
    <property type="entry name" value="Aldedh"/>
    <property type="match status" value="1"/>
</dbReference>
<evidence type="ECO:0000256" key="2">
    <source>
        <dbReference type="ARBA" id="ARBA00009986"/>
    </source>
</evidence>
<keyword evidence="5" id="KW-0596">Phosphopantetheine</keyword>
<dbReference type="InterPro" id="IPR002376">
    <property type="entry name" value="Formyl_transf_N"/>
</dbReference>
<feature type="binding site" evidence="13">
    <location>
        <begin position="655"/>
        <end position="656"/>
    </location>
    <ligand>
        <name>NADP(+)</name>
        <dbReference type="ChEBI" id="CHEBI:58349"/>
    </ligand>
</feature>
<evidence type="ECO:0000256" key="15">
    <source>
        <dbReference type="PROSITE-ProRule" id="PRU10007"/>
    </source>
</evidence>
<evidence type="ECO:0000256" key="1">
    <source>
        <dbReference type="ARBA" id="ARBA00007995"/>
    </source>
</evidence>
<evidence type="ECO:0000256" key="7">
    <source>
        <dbReference type="ARBA" id="ARBA00022563"/>
    </source>
</evidence>
<dbReference type="AlphaFoldDB" id="A0AA36CYX3"/>
<dbReference type="EC" id="1.5.1.6" evidence="4"/>
<dbReference type="EMBL" id="CATQJA010002647">
    <property type="protein sequence ID" value="CAJ0576892.1"/>
    <property type="molecule type" value="Genomic_DNA"/>
</dbReference>
<feature type="site" description="Essential for catalytic activity" evidence="14">
    <location>
        <position position="147"/>
    </location>
</feature>
<dbReference type="Gene3D" id="1.10.1200.10">
    <property type="entry name" value="ACP-like"/>
    <property type="match status" value="1"/>
</dbReference>
<evidence type="ECO:0000256" key="13">
    <source>
        <dbReference type="PIRSR" id="PIRSR036489-3"/>
    </source>
</evidence>
<dbReference type="SUPFAM" id="SSF50486">
    <property type="entry name" value="FMT C-terminal domain-like"/>
    <property type="match status" value="1"/>
</dbReference>
<dbReference type="InterPro" id="IPR016160">
    <property type="entry name" value="Ald_DH_CS_CYS"/>
</dbReference>
<name>A0AA36CYX3_9BILA</name>
<evidence type="ECO:0000256" key="10">
    <source>
        <dbReference type="ARBA" id="ARBA00048239"/>
    </source>
</evidence>
<keyword evidence="19" id="KW-1185">Reference proteome</keyword>
<evidence type="ECO:0000256" key="16">
    <source>
        <dbReference type="RuleBase" id="RU003345"/>
    </source>
</evidence>
<dbReference type="PROSITE" id="PS00687">
    <property type="entry name" value="ALDEHYDE_DEHYDR_GLU"/>
    <property type="match status" value="1"/>
</dbReference>
<evidence type="ECO:0000256" key="4">
    <source>
        <dbReference type="ARBA" id="ARBA00012858"/>
    </source>
</evidence>
<dbReference type="SUPFAM" id="SSF47336">
    <property type="entry name" value="ACP-like"/>
    <property type="match status" value="1"/>
</dbReference>
<keyword evidence="6" id="KW-0597">Phosphoprotein</keyword>
<comment type="similarity">
    <text evidence="3">In the N-terminal section; belongs to the GART family.</text>
</comment>
<dbReference type="GO" id="GO:0016155">
    <property type="term" value="F:formyltetrahydrofolate dehydrogenase activity"/>
    <property type="evidence" value="ECO:0007669"/>
    <property type="project" value="UniProtKB-EC"/>
</dbReference>
<protein>
    <recommendedName>
        <fullName evidence="4">formyltetrahydrofolate dehydrogenase</fullName>
        <ecNumber evidence="4">1.5.1.6</ecNumber>
    </recommendedName>
</protein>
<dbReference type="Gene3D" id="3.40.309.10">
    <property type="entry name" value="Aldehyde Dehydrogenase, Chain A, domain 2"/>
    <property type="match status" value="1"/>
</dbReference>
<evidence type="ECO:0000313" key="18">
    <source>
        <dbReference type="EMBL" id="CAJ0576892.1"/>
    </source>
</evidence>
<comment type="catalytic activity">
    <reaction evidence="10">
        <text>(6R)-10-formyltetrahydrofolate + NADP(+) + H2O = (6S)-5,6,7,8-tetrahydrofolate + CO2 + NADPH + H(+)</text>
        <dbReference type="Rhea" id="RHEA:10180"/>
        <dbReference type="ChEBI" id="CHEBI:15377"/>
        <dbReference type="ChEBI" id="CHEBI:15378"/>
        <dbReference type="ChEBI" id="CHEBI:16526"/>
        <dbReference type="ChEBI" id="CHEBI:57453"/>
        <dbReference type="ChEBI" id="CHEBI:57783"/>
        <dbReference type="ChEBI" id="CHEBI:58349"/>
        <dbReference type="ChEBI" id="CHEBI:195366"/>
        <dbReference type="EC" id="1.5.1.6"/>
    </reaction>
    <physiologicalReaction direction="left-to-right" evidence="10">
        <dbReference type="Rhea" id="RHEA:10181"/>
    </physiologicalReaction>
</comment>
<dbReference type="Proteomes" id="UP001177023">
    <property type="component" value="Unassembled WGS sequence"/>
</dbReference>
<feature type="non-terminal residue" evidence="18">
    <location>
        <position position="1"/>
    </location>
</feature>
<sequence>MKIAIIGQSAFGVDVYKALRANGNEIVVVFTIPDKNGREDLLALEAKKDGVPVEKPARWRKKVADGKFEILPEMLKLYQSYGAELNVLPFCTQFIPLEITEEPKYKSIIYHPSILPKHRGASAINWTLIDGDEEAGLSIFWADDGLDTGPLLLQKKCKVEENDTLNTLYKRFLYPAGVDAMAEAVELIAAGKAPKIVQPEEGASYDPYITTKPELAEVDWRKNQQQLHNFIRGNDKVPGAWATLNGEKVTFFDSTLWKESALPENVRPVEVDTIPHGKVYAHDGGLLLPAADGKYVNVATIKLGTKQLPGAKYGLADEGAEKLTLNDEEKKLAEKLKEIWAGILKQDIEDTTDFFGSGASSADVTRLVEEIKFHTGVEIEPADVYSGPTYGENVNAVVKQQRGGGEIEVTYDAVEMKANNLDLKFPHELFIDGRFQPSASGRWAATIDPSNEKEICKVPLANKEDVNKAVAAAKKAFEEGEWSKMSARERGKRLFKLADIMEQHKEELATLESIDAGAVYTLAVKTHVGMSIETWRYFAGWCDKIEGSTIPITDARPNKNLCLTRKEPVGVVGLITPWNYPLMMLSWKMAACLAAGNTVVHKPALVTPLTALKFAELSVKAGIPAGVINIVTGSGGEIGEILTNHNDVRKIGFTGSTPVGSQVMKSCASNIKKVSLELGGKSPLIIFADADMDKAVKQACTAVYFNKGENCIAAGRIFIAKSIHDEFVKKMVAETKKLVIGEPLDRSTGHGPQNHKAHLDKLVEFVERSVKEGAKVEVGGKRADRPGLYFLPTILTNVDDKNYAAHEESFGPIMCVSSFDDSDIDGVIRRANATEYGLAAGVFSKDVSKVLRVADRLHAGTVFINTYQKTDVAAPFGGFKQSGFGKDLGREALNEYLVTKTITIEY</sequence>
<keyword evidence="7" id="KW-0554">One-carbon metabolism</keyword>
<feature type="binding site" evidence="13">
    <location>
        <position position="761"/>
    </location>
    <ligand>
        <name>NADP(+)</name>
        <dbReference type="ChEBI" id="CHEBI:58349"/>
    </ligand>
</feature>
<dbReference type="InterPro" id="IPR016161">
    <property type="entry name" value="Ald_DH/histidinol_DH"/>
</dbReference>
<dbReference type="Pfam" id="PF00550">
    <property type="entry name" value="PP-binding"/>
    <property type="match status" value="1"/>
</dbReference>
<dbReference type="InterPro" id="IPR016162">
    <property type="entry name" value="Ald_DH_N"/>
</dbReference>
<dbReference type="InterPro" id="IPR016163">
    <property type="entry name" value="Ald_DH_C"/>
</dbReference>
<evidence type="ECO:0000256" key="9">
    <source>
        <dbReference type="ARBA" id="ARBA00023002"/>
    </source>
</evidence>
<dbReference type="InterPro" id="IPR011407">
    <property type="entry name" value="10_FTHF_DH"/>
</dbReference>
<dbReference type="PROSITE" id="PS00070">
    <property type="entry name" value="ALDEHYDE_DEHYDR_CYS"/>
    <property type="match status" value="1"/>
</dbReference>
<organism evidence="18 19">
    <name type="scientific">Mesorhabditis spiculigera</name>
    <dbReference type="NCBI Taxonomy" id="96644"/>
    <lineage>
        <taxon>Eukaryota</taxon>
        <taxon>Metazoa</taxon>
        <taxon>Ecdysozoa</taxon>
        <taxon>Nematoda</taxon>
        <taxon>Chromadorea</taxon>
        <taxon>Rhabditida</taxon>
        <taxon>Rhabditina</taxon>
        <taxon>Rhabditomorpha</taxon>
        <taxon>Rhabditoidea</taxon>
        <taxon>Rhabditidae</taxon>
        <taxon>Mesorhabditinae</taxon>
        <taxon>Mesorhabditis</taxon>
    </lineage>
</organism>
<dbReference type="GO" id="GO:0006730">
    <property type="term" value="P:one-carbon metabolic process"/>
    <property type="evidence" value="ECO:0007669"/>
    <property type="project" value="UniProtKB-KW"/>
</dbReference>
<dbReference type="FunFam" id="1.10.1200.10:FF:000002">
    <property type="entry name" value="10-formyltetrahydrofolate dehydrogenase"/>
    <property type="match status" value="1"/>
</dbReference>
<dbReference type="Gene3D" id="3.40.50.170">
    <property type="entry name" value="Formyl transferase, N-terminal domain"/>
    <property type="match status" value="1"/>
</dbReference>
<dbReference type="InterPro" id="IPR036477">
    <property type="entry name" value="Formyl_transf_N_sf"/>
</dbReference>
<dbReference type="InterPro" id="IPR029510">
    <property type="entry name" value="Ald_DH_CS_GLU"/>
</dbReference>
<dbReference type="GO" id="GO:0009258">
    <property type="term" value="P:10-formyltetrahydrofolate catabolic process"/>
    <property type="evidence" value="ECO:0007669"/>
    <property type="project" value="InterPro"/>
</dbReference>
<comment type="similarity">
    <text evidence="1">In the C-terminal section; belongs to the aldehyde dehydrogenase family. ALDH1L subfamily.</text>
</comment>
<evidence type="ECO:0000256" key="5">
    <source>
        <dbReference type="ARBA" id="ARBA00022450"/>
    </source>
</evidence>
<dbReference type="InterPro" id="IPR005793">
    <property type="entry name" value="Formyl_trans_C"/>
</dbReference>
<dbReference type="PANTHER" id="PTHR11699">
    <property type="entry name" value="ALDEHYDE DEHYDROGENASE-RELATED"/>
    <property type="match status" value="1"/>
</dbReference>
<dbReference type="GO" id="GO:0016620">
    <property type="term" value="F:oxidoreductase activity, acting on the aldehyde or oxo group of donors, NAD or NADP as acceptor"/>
    <property type="evidence" value="ECO:0007669"/>
    <property type="project" value="InterPro"/>
</dbReference>
<dbReference type="SUPFAM" id="SSF53328">
    <property type="entry name" value="Formyltransferase"/>
    <property type="match status" value="1"/>
</dbReference>
<dbReference type="GO" id="GO:0005737">
    <property type="term" value="C:cytoplasm"/>
    <property type="evidence" value="ECO:0007669"/>
    <property type="project" value="InterPro"/>
</dbReference>
<dbReference type="FunFam" id="3.40.605.10:FF:000007">
    <property type="entry name" value="NAD/NADP-dependent betaine aldehyde dehydrogenase"/>
    <property type="match status" value="1"/>
</dbReference>
<evidence type="ECO:0000256" key="6">
    <source>
        <dbReference type="ARBA" id="ARBA00022553"/>
    </source>
</evidence>
<reference evidence="18" key="1">
    <citation type="submission" date="2023-06" db="EMBL/GenBank/DDBJ databases">
        <authorList>
            <person name="Delattre M."/>
        </authorList>
    </citation>
    <scope>NUCLEOTIDE SEQUENCE</scope>
    <source>
        <strain evidence="18">AF72</strain>
    </source>
</reference>
<feature type="binding site" evidence="13">
    <location>
        <begin position="808"/>
        <end position="810"/>
    </location>
    <ligand>
        <name>NADP(+)</name>
        <dbReference type="ChEBI" id="CHEBI:58349"/>
    </ligand>
</feature>
<feature type="binding site" evidence="12">
    <location>
        <begin position="93"/>
        <end position="95"/>
    </location>
    <ligand>
        <name>(6R)-10-formyltetrahydrofolate</name>
        <dbReference type="ChEBI" id="CHEBI:195366"/>
    </ligand>
</feature>
<dbReference type="FunFam" id="3.40.50.170:FF:000018">
    <property type="entry name" value="10-formyltetrahydrofolate dehydrogenase"/>
    <property type="match status" value="1"/>
</dbReference>
<dbReference type="Gene3D" id="3.10.25.10">
    <property type="entry name" value="Formyl transferase, C-terminal domain"/>
    <property type="match status" value="1"/>
</dbReference>
<evidence type="ECO:0000256" key="11">
    <source>
        <dbReference type="PIRSR" id="PIRSR036489-1"/>
    </source>
</evidence>
<feature type="active site" description="Proton donor" evidence="11">
    <location>
        <position position="111"/>
    </location>
</feature>
<accession>A0AA36CYX3</accession>
<evidence type="ECO:0000259" key="17">
    <source>
        <dbReference type="PROSITE" id="PS50075"/>
    </source>
</evidence>
<dbReference type="InterPro" id="IPR015590">
    <property type="entry name" value="Aldehyde_DH_dom"/>
</dbReference>
<feature type="active site" description="Proton donor" evidence="11">
    <location>
        <position position="711"/>
    </location>
</feature>
<evidence type="ECO:0000313" key="19">
    <source>
        <dbReference type="Proteomes" id="UP001177023"/>
    </source>
</evidence>
<gene>
    <name evidence="18" type="ORF">MSPICULIGERA_LOCUS15175</name>
</gene>
<dbReference type="Pfam" id="PF02911">
    <property type="entry name" value="Formyl_trans_C"/>
    <property type="match status" value="1"/>
</dbReference>
<dbReference type="FunFam" id="3.40.309.10:FF:000012">
    <property type="entry name" value="Betaine aldehyde dehydrogenase"/>
    <property type="match status" value="1"/>
</dbReference>
<dbReference type="PROSITE" id="PS00373">
    <property type="entry name" value="GART"/>
    <property type="match status" value="1"/>
</dbReference>
<evidence type="ECO:0000256" key="3">
    <source>
        <dbReference type="ARBA" id="ARBA00010978"/>
    </source>
</evidence>